<name>A0A9W9DGQ6_9AGAR</name>
<evidence type="ECO:0000313" key="2">
    <source>
        <dbReference type="Proteomes" id="UP001150266"/>
    </source>
</evidence>
<evidence type="ECO:0008006" key="3">
    <source>
        <dbReference type="Google" id="ProtNLM"/>
    </source>
</evidence>
<dbReference type="OrthoDB" id="3238622at2759"/>
<dbReference type="EMBL" id="JAOTPV010000037">
    <property type="protein sequence ID" value="KAJ4468347.1"/>
    <property type="molecule type" value="Genomic_DNA"/>
</dbReference>
<organism evidence="1 2">
    <name type="scientific">Lentinula aciculospora</name>
    <dbReference type="NCBI Taxonomy" id="153920"/>
    <lineage>
        <taxon>Eukaryota</taxon>
        <taxon>Fungi</taxon>
        <taxon>Dikarya</taxon>
        <taxon>Basidiomycota</taxon>
        <taxon>Agaricomycotina</taxon>
        <taxon>Agaricomycetes</taxon>
        <taxon>Agaricomycetidae</taxon>
        <taxon>Agaricales</taxon>
        <taxon>Marasmiineae</taxon>
        <taxon>Omphalotaceae</taxon>
        <taxon>Lentinula</taxon>
    </lineage>
</organism>
<dbReference type="AlphaFoldDB" id="A0A9W9DGQ6"/>
<sequence>MQLTLITSSGNPNNAMMELDGTQSTSLVESNHGDRQYHPLFSSPDAEVVLAAKNDSVTKASVFFRLHSHNLKTASGFFRQMFMLPQNSQLDNGVFYLEEDASTLELLFRLISGLPISQIDSYDQIDPLLDAIEKYDTPGPLSIVRLLVMTPSLLGHPFRLYAIACRFGWDTEAQHASTQTLTFDLYDKDVRQYLSRLSSNALLRLFDLHRARREGLRQRLNDPPFVSGGLATCNNCNAVIDYHTWRELKYKIILEMDVRPLGDTILESGLSEWPEALACWQAKCVQTGCSRALYDKGETLRVIKECIETLPKTI</sequence>
<reference evidence="1" key="1">
    <citation type="submission" date="2022-08" db="EMBL/GenBank/DDBJ databases">
        <title>A Global Phylogenomic Analysis of the Shiitake Genus Lentinula.</title>
        <authorList>
            <consortium name="DOE Joint Genome Institute"/>
            <person name="Sierra-Patev S."/>
            <person name="Min B."/>
            <person name="Naranjo-Ortiz M."/>
            <person name="Looney B."/>
            <person name="Konkel Z."/>
            <person name="Slot J.C."/>
            <person name="Sakamoto Y."/>
            <person name="Steenwyk J.L."/>
            <person name="Rokas A."/>
            <person name="Carro J."/>
            <person name="Camarero S."/>
            <person name="Ferreira P."/>
            <person name="Molpeceres G."/>
            <person name="Ruiz-Duenas F.J."/>
            <person name="Serrano A."/>
            <person name="Henrissat B."/>
            <person name="Drula E."/>
            <person name="Hughes K.W."/>
            <person name="Mata J.L."/>
            <person name="Ishikawa N.K."/>
            <person name="Vargas-Isla R."/>
            <person name="Ushijima S."/>
            <person name="Smith C.A."/>
            <person name="Ahrendt S."/>
            <person name="Andreopoulos W."/>
            <person name="He G."/>
            <person name="Labutti K."/>
            <person name="Lipzen A."/>
            <person name="Ng V."/>
            <person name="Riley R."/>
            <person name="Sandor L."/>
            <person name="Barry K."/>
            <person name="Martinez A.T."/>
            <person name="Xiao Y."/>
            <person name="Gibbons J.G."/>
            <person name="Terashima K."/>
            <person name="Grigoriev I.V."/>
            <person name="Hibbett D.S."/>
        </authorList>
    </citation>
    <scope>NUCLEOTIDE SEQUENCE</scope>
    <source>
        <strain evidence="1">JLM2183</strain>
    </source>
</reference>
<dbReference type="Proteomes" id="UP001150266">
    <property type="component" value="Unassembled WGS sequence"/>
</dbReference>
<protein>
    <recommendedName>
        <fullName evidence="3">BTB domain-containing protein</fullName>
    </recommendedName>
</protein>
<comment type="caution">
    <text evidence="1">The sequence shown here is derived from an EMBL/GenBank/DDBJ whole genome shotgun (WGS) entry which is preliminary data.</text>
</comment>
<gene>
    <name evidence="1" type="ORF">J3R30DRAFT_3674484</name>
</gene>
<proteinExistence type="predicted"/>
<keyword evidence="2" id="KW-1185">Reference proteome</keyword>
<evidence type="ECO:0000313" key="1">
    <source>
        <dbReference type="EMBL" id="KAJ4468347.1"/>
    </source>
</evidence>
<accession>A0A9W9DGQ6</accession>